<dbReference type="VEuPathDB" id="VectorBase:AARA006261"/>
<dbReference type="NCBIfam" id="TIGR00231">
    <property type="entry name" value="small_GTP"/>
    <property type="match status" value="1"/>
</dbReference>
<dbReference type="SMART" id="SM00175">
    <property type="entry name" value="RAB"/>
    <property type="match status" value="1"/>
</dbReference>
<dbReference type="KEGG" id="aara:120900722"/>
<dbReference type="PRINTS" id="PR00449">
    <property type="entry name" value="RASTRNSFRMNG"/>
</dbReference>
<feature type="compositionally biased region" description="Polar residues" evidence="10">
    <location>
        <begin position="234"/>
        <end position="247"/>
    </location>
</feature>
<evidence type="ECO:0000313" key="11">
    <source>
        <dbReference type="EnsemblMetazoa" id="AARA006261-PA"/>
    </source>
</evidence>
<dbReference type="GO" id="GO:0005525">
    <property type="term" value="F:GTP binding"/>
    <property type="evidence" value="ECO:0007669"/>
    <property type="project" value="UniProtKB-KW"/>
</dbReference>
<evidence type="ECO:0000256" key="3">
    <source>
        <dbReference type="ARBA" id="ARBA00022481"/>
    </source>
</evidence>
<dbReference type="VEuPathDB" id="VectorBase:AARA21_006242"/>
<dbReference type="EMBL" id="APCN01004505">
    <property type="status" value="NOT_ANNOTATED_CDS"/>
    <property type="molecule type" value="Genomic_DNA"/>
</dbReference>
<evidence type="ECO:0000256" key="9">
    <source>
        <dbReference type="ARBA" id="ARBA00038061"/>
    </source>
</evidence>
<feature type="compositionally biased region" description="Basic and acidic residues" evidence="10">
    <location>
        <begin position="17"/>
        <end position="36"/>
    </location>
</feature>
<dbReference type="EnsemblMetazoa" id="AARA006261-RA">
    <property type="protein sequence ID" value="AARA006261-PA"/>
    <property type="gene ID" value="AARA006261"/>
</dbReference>
<dbReference type="PROSITE" id="PS51419">
    <property type="entry name" value="RAB"/>
    <property type="match status" value="1"/>
</dbReference>
<evidence type="ECO:0000256" key="7">
    <source>
        <dbReference type="ARBA" id="ARBA00023288"/>
    </source>
</evidence>
<organism evidence="11 12">
    <name type="scientific">Anopheles arabiensis</name>
    <name type="common">Mosquito</name>
    <dbReference type="NCBI Taxonomy" id="7173"/>
    <lineage>
        <taxon>Eukaryota</taxon>
        <taxon>Metazoa</taxon>
        <taxon>Ecdysozoa</taxon>
        <taxon>Arthropoda</taxon>
        <taxon>Hexapoda</taxon>
        <taxon>Insecta</taxon>
        <taxon>Pterygota</taxon>
        <taxon>Neoptera</taxon>
        <taxon>Endopterygota</taxon>
        <taxon>Diptera</taxon>
        <taxon>Nematocera</taxon>
        <taxon>Culicoidea</taxon>
        <taxon>Culicidae</taxon>
        <taxon>Anophelinae</taxon>
        <taxon>Anopheles</taxon>
    </lineage>
</organism>
<dbReference type="Proteomes" id="UP000075840">
    <property type="component" value="Unassembled WGS sequence"/>
</dbReference>
<dbReference type="GO" id="GO:0003924">
    <property type="term" value="F:GTPase activity"/>
    <property type="evidence" value="ECO:0007669"/>
    <property type="project" value="InterPro"/>
</dbReference>
<evidence type="ECO:0000256" key="10">
    <source>
        <dbReference type="SAM" id="MobiDB-lite"/>
    </source>
</evidence>
<feature type="region of interest" description="Disordered" evidence="10">
    <location>
        <begin position="1"/>
        <end position="38"/>
    </location>
</feature>
<dbReference type="PROSITE" id="PS51421">
    <property type="entry name" value="RAS"/>
    <property type="match status" value="1"/>
</dbReference>
<dbReference type="RefSeq" id="XP_040164044.1">
    <property type="nucleotide sequence ID" value="XM_040308110.1"/>
</dbReference>
<dbReference type="SUPFAM" id="SSF52540">
    <property type="entry name" value="P-loop containing nucleoside triphosphate hydrolases"/>
    <property type="match status" value="1"/>
</dbReference>
<keyword evidence="5" id="KW-0342">GTP-binding</keyword>
<dbReference type="PANTHER" id="PTHR46149:SF7">
    <property type="entry name" value="GTP-BINDING PROTEIN DI-RAS2"/>
    <property type="match status" value="1"/>
</dbReference>
<dbReference type="RefSeq" id="XP_040164042.1">
    <property type="nucleotide sequence ID" value="XM_040308108.1"/>
</dbReference>
<keyword evidence="2" id="KW-1003">Cell membrane</keyword>
<comment type="similarity">
    <text evidence="9">Belongs to the small GTPase superfamily. RasD family.</text>
</comment>
<dbReference type="GO" id="GO:0005886">
    <property type="term" value="C:plasma membrane"/>
    <property type="evidence" value="ECO:0007669"/>
    <property type="project" value="UniProtKB-SubCell"/>
</dbReference>
<keyword evidence="7" id="KW-0449">Lipoprotein</keyword>
<dbReference type="InterPro" id="IPR005225">
    <property type="entry name" value="Small_GTP-bd"/>
</dbReference>
<dbReference type="RefSeq" id="XP_040164041.1">
    <property type="nucleotide sequence ID" value="XM_040308107.1"/>
</dbReference>
<evidence type="ECO:0000313" key="12">
    <source>
        <dbReference type="Proteomes" id="UP000075840"/>
    </source>
</evidence>
<comment type="subcellular location">
    <subcellularLocation>
        <location evidence="1">Cell membrane</location>
        <topology evidence="1">Lipid-anchor</topology>
    </subcellularLocation>
</comment>
<keyword evidence="12" id="KW-1185">Reference proteome</keyword>
<dbReference type="PANTHER" id="PTHR46149">
    <property type="entry name" value="MIP08469P"/>
    <property type="match status" value="1"/>
</dbReference>
<evidence type="ECO:0000256" key="1">
    <source>
        <dbReference type="ARBA" id="ARBA00004193"/>
    </source>
</evidence>
<accession>A0A182HY83</accession>
<dbReference type="SMART" id="SM00174">
    <property type="entry name" value="RHO"/>
    <property type="match status" value="1"/>
</dbReference>
<feature type="region of interest" description="Disordered" evidence="10">
    <location>
        <begin position="222"/>
        <end position="250"/>
    </location>
</feature>
<evidence type="ECO:0000256" key="4">
    <source>
        <dbReference type="ARBA" id="ARBA00022741"/>
    </source>
</evidence>
<dbReference type="Gene3D" id="3.40.50.300">
    <property type="entry name" value="P-loop containing nucleotide triphosphate hydrolases"/>
    <property type="match status" value="1"/>
</dbReference>
<dbReference type="InterPro" id="IPR001806">
    <property type="entry name" value="Small_GTPase"/>
</dbReference>
<keyword evidence="8" id="KW-0636">Prenylation</keyword>
<protein>
    <submittedName>
        <fullName evidence="11">Uncharacterized protein</fullName>
    </submittedName>
</protein>
<keyword evidence="6" id="KW-0472">Membrane</keyword>
<keyword evidence="3" id="KW-0488">Methylation</keyword>
<dbReference type="GeneID" id="120900722"/>
<evidence type="ECO:0000256" key="5">
    <source>
        <dbReference type="ARBA" id="ARBA00023134"/>
    </source>
</evidence>
<keyword evidence="4" id="KW-0547">Nucleotide-binding</keyword>
<dbReference type="RefSeq" id="XP_040164043.1">
    <property type="nucleotide sequence ID" value="XM_040308109.1"/>
</dbReference>
<dbReference type="InterPro" id="IPR052236">
    <property type="entry name" value="Small_GTPase_RasD"/>
</dbReference>
<name>A0A182HY83_ANOAR</name>
<evidence type="ECO:0000256" key="2">
    <source>
        <dbReference type="ARBA" id="ARBA00022475"/>
    </source>
</evidence>
<evidence type="ECO:0000256" key="6">
    <source>
        <dbReference type="ARBA" id="ARBA00023136"/>
    </source>
</evidence>
<dbReference type="InterPro" id="IPR027417">
    <property type="entry name" value="P-loop_NTPase"/>
</dbReference>
<reference evidence="11" key="1">
    <citation type="submission" date="2022-08" db="UniProtKB">
        <authorList>
            <consortium name="EnsemblMetazoa"/>
        </authorList>
    </citation>
    <scope>IDENTIFICATION</scope>
    <source>
        <strain evidence="11">Dongola</strain>
    </source>
</reference>
<proteinExistence type="inferred from homology"/>
<evidence type="ECO:0000256" key="8">
    <source>
        <dbReference type="ARBA" id="ARBA00023289"/>
    </source>
</evidence>
<sequence>MKGRHLRRRFSLQPSFMKDDSTEERPKREKPLKNDENSINSNVRHKIVMMGAAKVGKSSLITQFLYSSFSPKYKRTVEEMHHGHFSVGGVNLTLDILDTSGSYEFPAMRALSISSADAFILVYDVTDSITFEEVKAIREQIHEIKSTTAVPIVVVGNKTDLSDEDEDLRQVARDTTESMVTVDWENGFVEASAKLNRNVTQIFKELLVQAKITYNLSPALRRRRRQSLPQQASTGSTGAPATPQASPSVHVPSVAQLQHLQQIQDKSLGGKRNSCILS</sequence>
<dbReference type="AlphaFoldDB" id="A0A182HY83"/>
<feature type="compositionally biased region" description="Basic residues" evidence="10">
    <location>
        <begin position="1"/>
        <end position="10"/>
    </location>
</feature>
<dbReference type="FunFam" id="3.40.50.300:FF:000475">
    <property type="entry name" value="GTP-binding protein Rhes"/>
    <property type="match status" value="1"/>
</dbReference>
<dbReference type="Pfam" id="PF00071">
    <property type="entry name" value="Ras"/>
    <property type="match status" value="1"/>
</dbReference>
<dbReference type="SMART" id="SM00173">
    <property type="entry name" value="RAS"/>
    <property type="match status" value="1"/>
</dbReference>